<dbReference type="GO" id="GO:0097352">
    <property type="term" value="P:autophagosome maturation"/>
    <property type="evidence" value="ECO:0007669"/>
    <property type="project" value="TreeGrafter"/>
</dbReference>
<evidence type="ECO:0000256" key="1">
    <source>
        <dbReference type="ARBA" id="ARBA00010948"/>
    </source>
</evidence>
<evidence type="ECO:0000313" key="5">
    <source>
        <dbReference type="EnsemblMetazoa" id="XP_014245821.1"/>
    </source>
</evidence>
<feature type="domain" description="Epg5-like central TPR repeats" evidence="3">
    <location>
        <begin position="1613"/>
        <end position="2007"/>
    </location>
</feature>
<sequence>MEAVKVKTKHKKSKQKCTVNLGETAPLCEQEEVGVGCIVKTEDEVKPKSHFEYDDKNSSAEETERLLHCQSPDVESVKTVALLNKLDLNEKDSGSTELEEIVANVVPTVPELASTHFQNLISNPLNEIDERLEAELTAKDDIDTDIQFPYSDIEDEFADMSNILSQTQELPSFTEAQLLSLYINNEVGRCNNYIESFIDGELRGGIALRHPLYDLLANYVKFREKQFSNSKEVETLIQDSKNIQQQLWILNITKITESGECQDGNPVEASHEYQIGSFNTDVLAKLVTNLATIREKVHEQHALFTYSVQITKLEIDSYVQKIAQKFPNIQSNYPVSLMEENYGKSNELCQAISVLFHFQRQHHKDQGFIQEARQWLSNLISILLRVASWHDHVFIISHVLRCPGGMSKWAVPFIQIPQPPPKCINPLAYLNHMIAIISIIVSPIKDRELFLSQLEKLNSNIKSEDVWVIVDSEGEEEEENANNSQANLKENDIISIFNQIPLDSLFRQTFLIITNDNNDVFAQISSSHLLKIFAISRYLIKILEQGIITYHSIRYQQFAKRLASIILHIAQYTTDAWEIHKFEGGENRDESFMDRLQAEYDNIIICACSAFQATAQKSVLQFLISLPFGLVSMHTLWKLFHMVMHTDAGGKLCKNYAEWSASWEEKVVHFSDAELYYILTSVSNMALSRMFADWVFIKMVTVSLLQIGFVNISTRDTCYKTCRSLLSNMATKYPSLITVVLKKLRVLLPQTGNLSLYIFKDLPLYSWRPTEDDLSLLEHWLLACPLNSIEASLARFILYYMNWGLNPNNSHELFLPREFHCQVALFVVRLSIIHCPETPTSAHSTVIADTIKQLTFSSDRSITEQSLGIWVWSLLFKLRLHLMDQPDASIDSVMNPLQNVFTLPSLESLPNELSPLTRSVKEKEVTAIFVSLVMTMTGHNLTLIEQNGFKMMNVLIQCHRYLAVLVLLEHITPLFLGSQDNLHQSENFHEIIKGLLTADKTFVKYTLGLISSSFPGIILKQFGFMIQSQIENYRKKYKFQSPSPFIELWLRALTNVWILNPSATTYLMDIVLRAAFFQTQTREIASDILIELLQQIIEACQKEAHLHASKQKFSLLNWVSGNSNVTSLLNKPTPETPWFSLFAIEIEEKVLFSMTNLWTELLIDLSCWSGKTTIDASLKRCCASLKLSYVPCSTLPIYRWSQQVLETPVDHPVMPVLWQKFFFLFLSRMPTTSRKDLGSVGLKFFEGSTNQALLKKLKKKLNDCQSFFEAKCNNPTDIVSDEKKNWYNNMAKLYTSFSLWLDSPGLHEPSVFIASLPPMYNIKKLSTIFQGDKSFWYEYIDYEGVRANQRQSVLNWEQCTYRHLNLSCNPLHSPVEPDPLTRTVKRLQKYESPLPPPAVVNIQVAMPETYIESLFNKSQLLEMLKEPFKSLSSFAQVHKVRSGEHSSIDYCLIELVPLLYDTVETNVTLHAACDTHNPGMQVTNMHSLNCAGPAVIRIKVPEVRVNQPVDLAIHNNRVEAHNLIKRSMHPSPFNVVISSLQIQQAVRALEEKCIELRKIGDVHLLERIHDTGVSLFYQLTYLYTEEAIAHPPMKQLITTCIEILGRCFVSVDESQGPLLLSRVLETPSLTSLLSTHFSPTTSSPQIYIQLYRTLLNAISASNYDLTFVFLTKFDIGLWIETQKPRSSDRSVLIDLVGQALASAGQTPHQEFIMIHEVLRRQFCLLMMVEAPQHFTHSLSVALKYSESHSLAIEVWYDIVNAIVWQTGVQFRPHSTLAQVVGNMAKFAVDQTVITLHEAIEISNLISDYFQSERLQYGLYGLYPKYRVYISPLTTVLGTISHALIILTIKKNGIGNNFKVGTDIWQHFINMYSPWICPYYTKNMTQPTATWIQQLTDDRSILLPWISTDSGHAHKVLAIFTESIRFFLDSVQGTNDMFSQLWQYYVNFYANPSVPEHVLSVVNDNLLSLPWNKFFPSLLDLELMLKVSDTYVPFCHTLLGAIFIEIPWLSWLDTMTSWNEQNSTKILSSFLHLIIKLSNEPNVRQSGKILDLLRTSKSFHWEHVDFPSYESVVNWFVMSYDPRVILNLEEEGNQIDHAVMELLRYAAGFVHGESCYHSSTPSKRQVYVRGCMKMIVSCLSKYKSLVMSNQGKVQGAIEDILIIINTVVPQSGGNHAEAGLHIGEVLTLVNLSSGPLPKLSSDTIVSWVSKRGDCIVSSALLRTLGTTLEPAAPLGEILESVLEAAFNDRSGGGWNAMISYFQEPVPRRPSPEEAFSSSGHLLSLYLLLNKQLATIFDLEGEAVIFSGLVMSLASLKENPDLETKIVPLFHLCLVMASRLADEKPQLVEKHLKTLVRTADNWAEYKPSWGFLGAIGIKKQPLLSNKCKLLCSIFSTLVLCQLPERKGELPTDQLPYIRTTPHSPGGLTSNNMELGLSNEAIKTMATLTNMQKDKIYFDMQHIIDISITFIRKTDNSLHNAHQLYLRVAKLLYNEVRFIQSITLGT</sequence>
<dbReference type="GO" id="GO:0005737">
    <property type="term" value="C:cytoplasm"/>
    <property type="evidence" value="ECO:0007669"/>
    <property type="project" value="TreeGrafter"/>
</dbReference>
<dbReference type="Pfam" id="PF26573">
    <property type="entry name" value="TPR_Epg5_2"/>
    <property type="match status" value="1"/>
</dbReference>
<dbReference type="GeneID" id="106664529"/>
<proteinExistence type="inferred from homology"/>
<dbReference type="KEGG" id="clec:106664529"/>
<dbReference type="Proteomes" id="UP000494040">
    <property type="component" value="Unassembled WGS sequence"/>
</dbReference>
<comment type="similarity">
    <text evidence="1">Belongs to the EPG5 family.</text>
</comment>
<evidence type="ECO:0000313" key="6">
    <source>
        <dbReference type="Proteomes" id="UP000494040"/>
    </source>
</evidence>
<accession>A0A8I6RIQ8</accession>
<organism evidence="5 6">
    <name type="scientific">Cimex lectularius</name>
    <name type="common">Bed bug</name>
    <name type="synonym">Acanthia lectularia</name>
    <dbReference type="NCBI Taxonomy" id="79782"/>
    <lineage>
        <taxon>Eukaryota</taxon>
        <taxon>Metazoa</taxon>
        <taxon>Ecdysozoa</taxon>
        <taxon>Arthropoda</taxon>
        <taxon>Hexapoda</taxon>
        <taxon>Insecta</taxon>
        <taxon>Pterygota</taxon>
        <taxon>Neoptera</taxon>
        <taxon>Paraneoptera</taxon>
        <taxon>Hemiptera</taxon>
        <taxon>Heteroptera</taxon>
        <taxon>Panheteroptera</taxon>
        <taxon>Cimicomorpha</taxon>
        <taxon>Cimicidae</taxon>
        <taxon>Cimex</taxon>
    </lineage>
</organism>
<dbReference type="InterPro" id="IPR059030">
    <property type="entry name" value="TPR_Epg5_mid"/>
</dbReference>
<evidence type="ECO:0000259" key="4">
    <source>
        <dbReference type="Pfam" id="PF26573"/>
    </source>
</evidence>
<dbReference type="PANTHER" id="PTHR31139:SF4">
    <property type="entry name" value="ECTOPIC P GRANULES PROTEIN 5 HOMOLOG"/>
    <property type="match status" value="1"/>
</dbReference>
<protein>
    <recommendedName>
        <fullName evidence="7">Ectopic P granules protein 5 homolog</fullName>
    </recommendedName>
</protein>
<evidence type="ECO:0000259" key="3">
    <source>
        <dbReference type="Pfam" id="PF26103"/>
    </source>
</evidence>
<dbReference type="OrthoDB" id="75419at2759"/>
<evidence type="ECO:0000256" key="2">
    <source>
        <dbReference type="ARBA" id="ARBA00023006"/>
    </source>
</evidence>
<dbReference type="CTD" id="57724"/>
<dbReference type="PANTHER" id="PTHR31139">
    <property type="entry name" value="ECTOPIC P GRANULES PROTEIN 5 HOMOLOG"/>
    <property type="match status" value="1"/>
</dbReference>
<name>A0A8I6RIQ8_CIMLE</name>
<dbReference type="InterPro" id="IPR051436">
    <property type="entry name" value="Autophagy-related_EPG5"/>
</dbReference>
<evidence type="ECO:0008006" key="7">
    <source>
        <dbReference type="Google" id="ProtNLM"/>
    </source>
</evidence>
<feature type="domain" description="Epg5-like TPR" evidence="4">
    <location>
        <begin position="1155"/>
        <end position="1341"/>
    </location>
</feature>
<keyword evidence="2" id="KW-0072">Autophagy</keyword>
<dbReference type="EnsemblMetazoa" id="XM_014390335.2">
    <property type="protein sequence ID" value="XP_014245821.1"/>
    <property type="gene ID" value="LOC106664529"/>
</dbReference>
<dbReference type="InterPro" id="IPR058750">
    <property type="entry name" value="TPR_Epg5"/>
</dbReference>
<dbReference type="RefSeq" id="XP_014245821.1">
    <property type="nucleotide sequence ID" value="XM_014390335.2"/>
</dbReference>
<reference evidence="5" key="1">
    <citation type="submission" date="2022-01" db="UniProtKB">
        <authorList>
            <consortium name="EnsemblMetazoa"/>
        </authorList>
    </citation>
    <scope>IDENTIFICATION</scope>
</reference>
<dbReference type="Pfam" id="PF26106">
    <property type="entry name" value="TPR_Epg5_C"/>
    <property type="match status" value="1"/>
</dbReference>
<keyword evidence="6" id="KW-1185">Reference proteome</keyword>
<dbReference type="OMA" id="LYCYEAE"/>
<dbReference type="Pfam" id="PF26103">
    <property type="entry name" value="TPR_Epg5"/>
    <property type="match status" value="1"/>
</dbReference>